<accession>A0A8A2VQJ4</accession>
<evidence type="ECO:0000256" key="1">
    <source>
        <dbReference type="SAM" id="Phobius"/>
    </source>
</evidence>
<feature type="transmembrane region" description="Helical" evidence="1">
    <location>
        <begin position="79"/>
        <end position="100"/>
    </location>
</feature>
<feature type="transmembrane region" description="Helical" evidence="1">
    <location>
        <begin position="53"/>
        <end position="72"/>
    </location>
</feature>
<dbReference type="KEGG" id="hakz:J0X25_05220"/>
<reference evidence="2 3" key="1">
    <citation type="submission" date="2021-03" db="EMBL/GenBank/DDBJ databases">
        <title>Haloterrigena longa sp. nov. and Haloterrigena limicola sp. nov., extremely halophilic archaea isolated from a salt lake.</title>
        <authorList>
            <person name="Henglin C."/>
        </authorList>
    </citation>
    <scope>NUCLEOTIDE SEQUENCE [LARGE SCALE GENOMIC DNA]</scope>
    <source>
        <strain evidence="2 3">KZCA68</strain>
    </source>
</reference>
<dbReference type="AlphaFoldDB" id="A0A8A2VQJ4"/>
<gene>
    <name evidence="2" type="ORF">J0X25_05220</name>
</gene>
<feature type="transmembrane region" description="Helical" evidence="1">
    <location>
        <begin position="12"/>
        <end position="33"/>
    </location>
</feature>
<protein>
    <submittedName>
        <fullName evidence="2">Hydrolase</fullName>
    </submittedName>
</protein>
<dbReference type="GO" id="GO:0016787">
    <property type="term" value="F:hydrolase activity"/>
    <property type="evidence" value="ECO:0007669"/>
    <property type="project" value="UniProtKB-KW"/>
</dbReference>
<dbReference type="Proteomes" id="UP000663203">
    <property type="component" value="Chromosome"/>
</dbReference>
<evidence type="ECO:0000313" key="2">
    <source>
        <dbReference type="EMBL" id="QSX00369.1"/>
    </source>
</evidence>
<sequence>MLHLMFPTHLAVGYLLGIYSKLPVAYLVLGSILPDIADRPLYWLGLAPSTHALGHSIAVAVPACALAIAILGRGGVALAIGWLGHLLADFLNVVTTQGLAQTPYYVLYLAPPENLHQTFPSVTIDVPLIDLAHTLHPLLLVSEVAVLCWTVAVLLRDRTVPDRIRQTESG</sequence>
<evidence type="ECO:0000313" key="3">
    <source>
        <dbReference type="Proteomes" id="UP000663203"/>
    </source>
</evidence>
<proteinExistence type="predicted"/>
<keyword evidence="3" id="KW-1185">Reference proteome</keyword>
<keyword evidence="2" id="KW-0378">Hydrolase</keyword>
<keyword evidence="1" id="KW-0472">Membrane</keyword>
<organism evidence="2 3">
    <name type="scientific">Haloterrigena alkaliphila</name>
    <dbReference type="NCBI Taxonomy" id="2816475"/>
    <lineage>
        <taxon>Archaea</taxon>
        <taxon>Methanobacteriati</taxon>
        <taxon>Methanobacteriota</taxon>
        <taxon>Stenosarchaea group</taxon>
        <taxon>Halobacteria</taxon>
        <taxon>Halobacteriales</taxon>
        <taxon>Natrialbaceae</taxon>
        <taxon>Haloterrigena</taxon>
    </lineage>
</organism>
<name>A0A8A2VQJ4_9EURY</name>
<feature type="transmembrane region" description="Helical" evidence="1">
    <location>
        <begin position="135"/>
        <end position="155"/>
    </location>
</feature>
<dbReference type="EMBL" id="CP071462">
    <property type="protein sequence ID" value="QSX00369.1"/>
    <property type="molecule type" value="Genomic_DNA"/>
</dbReference>
<keyword evidence="1" id="KW-0812">Transmembrane</keyword>
<keyword evidence="1" id="KW-1133">Transmembrane helix</keyword>